<dbReference type="InterPro" id="IPR029058">
    <property type="entry name" value="AB_hydrolase_fold"/>
</dbReference>
<dbReference type="Pfam" id="PF12697">
    <property type="entry name" value="Abhydrolase_6"/>
    <property type="match status" value="1"/>
</dbReference>
<keyword evidence="3" id="KW-1185">Reference proteome</keyword>
<dbReference type="PANTHER" id="PTHR43798:SF33">
    <property type="entry name" value="HYDROLASE, PUTATIVE (AFU_ORTHOLOGUE AFUA_2G14860)-RELATED"/>
    <property type="match status" value="1"/>
</dbReference>
<dbReference type="SUPFAM" id="SSF53474">
    <property type="entry name" value="alpha/beta-Hydrolases"/>
    <property type="match status" value="1"/>
</dbReference>
<organism evidence="2 3">
    <name type="scientific">Rhodococcoides corynebacterioides</name>
    <dbReference type="NCBI Taxonomy" id="53972"/>
    <lineage>
        <taxon>Bacteria</taxon>
        <taxon>Bacillati</taxon>
        <taxon>Actinomycetota</taxon>
        <taxon>Actinomycetes</taxon>
        <taxon>Mycobacteriales</taxon>
        <taxon>Nocardiaceae</taxon>
        <taxon>Rhodococcoides</taxon>
    </lineage>
</organism>
<dbReference type="Proteomes" id="UP000703038">
    <property type="component" value="Unassembled WGS sequence"/>
</dbReference>
<dbReference type="InterPro" id="IPR050266">
    <property type="entry name" value="AB_hydrolase_sf"/>
</dbReference>
<dbReference type="PANTHER" id="PTHR43798">
    <property type="entry name" value="MONOACYLGLYCEROL LIPASE"/>
    <property type="match status" value="1"/>
</dbReference>
<accession>A0ABS2KY40</accession>
<proteinExistence type="predicted"/>
<evidence type="ECO:0000313" key="2">
    <source>
        <dbReference type="EMBL" id="MBM7416221.1"/>
    </source>
</evidence>
<feature type="domain" description="AB hydrolase-1" evidence="1">
    <location>
        <begin position="27"/>
        <end position="264"/>
    </location>
</feature>
<sequence>MAIREALGRDGTSLVYRVTGDASARPVVLLHGWAQTGACWGDDLLADLSERYRVIAVDLRGHGMSGAPDVGYDRSALWAGDVHAVLEQEGIRSGAVLLGWSYGGLVLCDYLSVYGTGAVAGVVFVAAITAIGPDRPGGAVGTAMRAAIPGAMSEDSRVAIRALASFGNALTGPGEGHGGAAQALFGASLATRPRVRSAVFRRDVGHDETLAALDVPTLVLHGTADTVVDVSAGRHTASVVPGASTSWWDGVDHGPFVADPARFLSELTGFVDSLG</sequence>
<reference evidence="2 3" key="1">
    <citation type="submission" date="2021-01" db="EMBL/GenBank/DDBJ databases">
        <title>Genomics of switchgrass bacterial isolates.</title>
        <authorList>
            <person name="Shade A."/>
        </authorList>
    </citation>
    <scope>NUCLEOTIDE SEQUENCE [LARGE SCALE GENOMIC DNA]</scope>
    <source>
        <strain evidence="2 3">PvP111</strain>
    </source>
</reference>
<name>A0ABS2KY40_9NOCA</name>
<dbReference type="PRINTS" id="PR00111">
    <property type="entry name" value="ABHYDROLASE"/>
</dbReference>
<dbReference type="EMBL" id="JAFBBK010000001">
    <property type="protein sequence ID" value="MBM7416221.1"/>
    <property type="molecule type" value="Genomic_DNA"/>
</dbReference>
<dbReference type="RefSeq" id="WP_204869070.1">
    <property type="nucleotide sequence ID" value="NZ_JAFBBK010000001.1"/>
</dbReference>
<protein>
    <submittedName>
        <fullName evidence="2">Pimeloyl-ACP methyl ester carboxylesterase</fullName>
    </submittedName>
</protein>
<evidence type="ECO:0000259" key="1">
    <source>
        <dbReference type="Pfam" id="PF12697"/>
    </source>
</evidence>
<dbReference type="InterPro" id="IPR000073">
    <property type="entry name" value="AB_hydrolase_1"/>
</dbReference>
<gene>
    <name evidence="2" type="ORF">JOE42_002954</name>
</gene>
<evidence type="ECO:0000313" key="3">
    <source>
        <dbReference type="Proteomes" id="UP000703038"/>
    </source>
</evidence>
<comment type="caution">
    <text evidence="2">The sequence shown here is derived from an EMBL/GenBank/DDBJ whole genome shotgun (WGS) entry which is preliminary data.</text>
</comment>
<dbReference type="Gene3D" id="3.40.50.1820">
    <property type="entry name" value="alpha/beta hydrolase"/>
    <property type="match status" value="1"/>
</dbReference>